<dbReference type="Pfam" id="PF26404">
    <property type="entry name" value="DUF8102"/>
    <property type="match status" value="1"/>
</dbReference>
<keyword evidence="4" id="KW-1185">Reference proteome</keyword>
<feature type="domain" description="Domain of unknown function" evidence="2">
    <location>
        <begin position="63"/>
        <end position="225"/>
    </location>
</feature>
<organism evidence="3 4">
    <name type="scientific">Haloterrigena alkaliphila</name>
    <dbReference type="NCBI Taxonomy" id="2816475"/>
    <lineage>
        <taxon>Archaea</taxon>
        <taxon>Methanobacteriati</taxon>
        <taxon>Methanobacteriota</taxon>
        <taxon>Stenosarchaea group</taxon>
        <taxon>Halobacteria</taxon>
        <taxon>Halobacteriales</taxon>
        <taxon>Natrialbaceae</taxon>
        <taxon>Haloterrigena</taxon>
    </lineage>
</organism>
<dbReference type="InterPro" id="IPR058415">
    <property type="entry name" value="DUF8102"/>
</dbReference>
<feature type="region of interest" description="Disordered" evidence="1">
    <location>
        <begin position="212"/>
        <end position="240"/>
    </location>
</feature>
<accession>A0A8A2VII7</accession>
<dbReference type="Proteomes" id="UP000663203">
    <property type="component" value="Chromosome"/>
</dbReference>
<evidence type="ECO:0000256" key="1">
    <source>
        <dbReference type="SAM" id="MobiDB-lite"/>
    </source>
</evidence>
<proteinExistence type="predicted"/>
<dbReference type="KEGG" id="hakz:J0X25_05685"/>
<gene>
    <name evidence="3" type="ORF">J0X25_05685</name>
</gene>
<protein>
    <recommendedName>
        <fullName evidence="2">Domain of unknown function domain-containing protein</fullName>
    </recommendedName>
</protein>
<evidence type="ECO:0000259" key="2">
    <source>
        <dbReference type="Pfam" id="PF26404"/>
    </source>
</evidence>
<dbReference type="GeneID" id="63186776"/>
<dbReference type="RefSeq" id="WP_207290176.1">
    <property type="nucleotide sequence ID" value="NZ_CP071462.1"/>
</dbReference>
<evidence type="ECO:0000313" key="3">
    <source>
        <dbReference type="EMBL" id="QSX00458.1"/>
    </source>
</evidence>
<name>A0A8A2VII7_9EURY</name>
<dbReference type="AlphaFoldDB" id="A0A8A2VII7"/>
<reference evidence="3 4" key="1">
    <citation type="submission" date="2021-03" db="EMBL/GenBank/DDBJ databases">
        <title>Haloterrigena longa sp. nov. and Haloterrigena limicola sp. nov., extremely halophilic archaea isolated from a salt lake.</title>
        <authorList>
            <person name="Henglin C."/>
        </authorList>
    </citation>
    <scope>NUCLEOTIDE SEQUENCE [LARGE SCALE GENOMIC DNA]</scope>
    <source>
        <strain evidence="3 4">KZCA68</strain>
    </source>
</reference>
<dbReference type="EMBL" id="CP071462">
    <property type="protein sequence ID" value="QSX00458.1"/>
    <property type="molecule type" value="Genomic_DNA"/>
</dbReference>
<evidence type="ECO:0000313" key="4">
    <source>
        <dbReference type="Proteomes" id="UP000663203"/>
    </source>
</evidence>
<sequence length="240" mass="27490">MDGPIVPDDLLERAEGHETLSDLLENETKIIDILEEHAGDDGGFTKIEIHSDGVELKKEPRGILSHPDREYLWGFREYQHPQSESNRKKEIRERVGYGLKDFIYLDQFLDDEERERIFQEEFDEEELQDSITSLVAFVYLGLQQDEAWFEELLERGILHGANSETQERGAGEATDVTVSIDIEYNPDVESLTQRLKDGDHLTPAEIGVLARAGELDPSDLERLEDTKSPSTPMTFQVERD</sequence>